<proteinExistence type="inferred from homology"/>
<comment type="subcellular location">
    <subcellularLocation>
        <location evidence="3">Endoplasmic reticulum membrane</location>
        <topology evidence="3">Single-pass membrane protein</topology>
    </subcellularLocation>
</comment>
<dbReference type="Gene3D" id="3.40.50.2000">
    <property type="entry name" value="Glycogen Phosphorylase B"/>
    <property type="match status" value="1"/>
</dbReference>
<dbReference type="InterPro" id="IPR027054">
    <property type="entry name" value="ALG2"/>
</dbReference>
<sequence length="506" mass="56089">MATRGDALSSEGDENIEQSQGHRGTRADRPKCTIVHLDLGIGGAEHLIVLAALAMQGRDSTSEGADSRGQQKAEENGSRADDGYDVEVITTRHDRNRCFPATVDGRLKVFEYGHFLPRSIFGKAVAFCSLLRMLWLVLVIFVTGRWRRNVIINDQVAAVNPLLSFFCEKLVFYAHFPDLLLVQRTPHSPGFFAALKKLYRVVMDGIEEATTGKCDLLLFNSRFTEQTFRRTFPSLRFPPHTVLYPPVDTAGADAFRRRFSRDACIASLKALPEFKNFDFSVPFVFSLNRYEKKKDLPLAIHAVAHARGHDAAGAPLNLVMAGGFCSQLPENGEVFADLLRLARMQSELDVLWPAAASEQGSSGAPENTERTQVLFLKNISEETRQSLMALALCLVYTPFEEHFGMVPLEANALGCPVVASNSGGPRESILHGKTGFLCEHDAGSFGDSILMLVRMQRGEPHIYTEMRENARRHVKENFDCGAFGARLRQLVAETQRGGVRGETKAL</sequence>
<evidence type="ECO:0000259" key="5">
    <source>
        <dbReference type="Pfam" id="PF00534"/>
    </source>
</evidence>
<protein>
    <recommendedName>
        <fullName evidence="3">Alpha-1,3/1,6-mannosyltransferase ALG2</fullName>
        <ecNumber evidence="3">2.4.1.132</ecNumber>
        <ecNumber evidence="3">2.4.1.257</ecNumber>
    </recommendedName>
    <alternativeName>
        <fullName evidence="3">GDP-Man:Man(1)GlcNAc(2)-PP-Dol alpha-1,3-mannosyltransferase</fullName>
    </alternativeName>
</protein>
<organism evidence="6">
    <name type="scientific">Toxoplasma gondii (strain ATCC 50861 / VEG)</name>
    <dbReference type="NCBI Taxonomy" id="432359"/>
    <lineage>
        <taxon>Eukaryota</taxon>
        <taxon>Sar</taxon>
        <taxon>Alveolata</taxon>
        <taxon>Apicomplexa</taxon>
        <taxon>Conoidasida</taxon>
        <taxon>Coccidia</taxon>
        <taxon>Eucoccidiorida</taxon>
        <taxon>Eimeriorina</taxon>
        <taxon>Sarcocystidae</taxon>
        <taxon>Toxoplasma</taxon>
    </lineage>
</organism>
<dbReference type="Pfam" id="PF00534">
    <property type="entry name" value="Glycos_transf_1"/>
    <property type="match status" value="1"/>
</dbReference>
<evidence type="ECO:0000256" key="4">
    <source>
        <dbReference type="SAM" id="MobiDB-lite"/>
    </source>
</evidence>
<comment type="similarity">
    <text evidence="3">Belongs to the glycosyltransferase group 1 family.</text>
</comment>
<feature type="region of interest" description="Disordered" evidence="4">
    <location>
        <begin position="1"/>
        <end position="27"/>
    </location>
</feature>
<accession>A0A0F7V1P7</accession>
<dbReference type="EC" id="2.4.1.132" evidence="3"/>
<comment type="catalytic activity">
    <reaction evidence="3">
        <text>a beta-D-Man-(1-&gt;4)-beta-D-GlcNAc-(1-&gt;4)-alpha-D-GlcNAc-diphospho-di-trans,poly-cis-dolichol + GDP-alpha-D-mannose = an alpha-D-Man-(1-&gt;3)-beta-D-Man-(1-&gt;4)-beta-D-GlcNAc-(1-&gt;4)-alpha-D-GlcNAc-diphospho-di-trans,poly-cis-dolichol + GDP + H(+)</text>
        <dbReference type="Rhea" id="RHEA:29515"/>
        <dbReference type="Rhea" id="RHEA-COMP:19511"/>
        <dbReference type="Rhea" id="RHEA-COMP:19513"/>
        <dbReference type="ChEBI" id="CHEBI:15378"/>
        <dbReference type="ChEBI" id="CHEBI:57527"/>
        <dbReference type="ChEBI" id="CHEBI:58189"/>
        <dbReference type="ChEBI" id="CHEBI:58472"/>
        <dbReference type="ChEBI" id="CHEBI:132510"/>
        <dbReference type="EC" id="2.4.1.132"/>
    </reaction>
    <physiologicalReaction direction="left-to-right" evidence="3">
        <dbReference type="Rhea" id="RHEA:29516"/>
    </physiologicalReaction>
</comment>
<dbReference type="InterPro" id="IPR001296">
    <property type="entry name" value="Glyco_trans_1"/>
</dbReference>
<dbReference type="EC" id="2.4.1.257" evidence="3"/>
<dbReference type="UniPathway" id="UPA00378"/>
<name>A0A0F7V1P7_TOXGV</name>
<reference evidence="6" key="1">
    <citation type="journal article" date="2015" name="PLoS ONE">
        <title>Comprehensive Evaluation of Toxoplasma gondii VEG and Neospora caninum LIV Genomes with Tachyzoite Stage Transcriptome and Proteome Defines Novel Transcript Features.</title>
        <authorList>
            <person name="Ramaprasad A."/>
            <person name="Mourier T."/>
            <person name="Naeem R."/>
            <person name="Malas T.B."/>
            <person name="Moussa E."/>
            <person name="Panigrahi A."/>
            <person name="Vermont S.J."/>
            <person name="Otto T.D."/>
            <person name="Wastling J."/>
            <person name="Pain A."/>
        </authorList>
    </citation>
    <scope>NUCLEOTIDE SEQUENCE</scope>
    <source>
        <strain evidence="6">VEG</strain>
    </source>
</reference>
<comment type="function">
    <text evidence="3">Mannosylates Man(2)GlcNAc(2)-dolichol diphosphate and Man(1)GlcNAc(2)-dolichol diphosphate to form Man(3)GlcNAc(2)-dolichol diphosphate.</text>
</comment>
<dbReference type="GO" id="GO:0004378">
    <property type="term" value="F:GDP-Man:Man(1)GlcNAc(2)-PP-Dol alpha-1,3-mannosyltransferase activity"/>
    <property type="evidence" value="ECO:0007669"/>
    <property type="project" value="UniProtKB-UniRule"/>
</dbReference>
<dbReference type="SUPFAM" id="SSF53756">
    <property type="entry name" value="UDP-Glycosyltransferase/glycogen phosphorylase"/>
    <property type="match status" value="1"/>
</dbReference>
<dbReference type="GO" id="GO:0102704">
    <property type="term" value="F:GDP-Man:Man(2)GlcNAc(2)-PP-Dol alpha-1,6-mannosyltransferase activity"/>
    <property type="evidence" value="ECO:0007669"/>
    <property type="project" value="UniProtKB-UniRule"/>
</dbReference>
<evidence type="ECO:0000313" key="6">
    <source>
        <dbReference type="EMBL" id="CEL76394.1"/>
    </source>
</evidence>
<comment type="catalytic activity">
    <reaction evidence="3">
        <text>an alpha-D-Man-(1-&gt;3)-beta-D-Man-(1-&gt;4)-beta-D-GlcNAc-(1-&gt;4)-alpha-D-GlcNAc-diphospho-di-trans,poly-cis-dolichol + GDP-alpha-D-mannose = an alpha-D-Man-(1-&gt;3)-[alpha-D-Man-(1-&gt;6)]-beta-D-Man-(1-&gt;4)-beta-D-GlcNAc-(1-&gt;4)-alpha-D-GlcNAc-diphospho-di-trans,poly-cis-dolichol + GDP + H(+)</text>
        <dbReference type="Rhea" id="RHEA:29519"/>
        <dbReference type="Rhea" id="RHEA-COMP:19513"/>
        <dbReference type="Rhea" id="RHEA-COMP:19515"/>
        <dbReference type="ChEBI" id="CHEBI:15378"/>
        <dbReference type="ChEBI" id="CHEBI:57527"/>
        <dbReference type="ChEBI" id="CHEBI:58189"/>
        <dbReference type="ChEBI" id="CHEBI:132510"/>
        <dbReference type="ChEBI" id="CHEBI:132511"/>
        <dbReference type="EC" id="2.4.1.257"/>
    </reaction>
    <physiologicalReaction direction="left-to-right" evidence="3">
        <dbReference type="Rhea" id="RHEA:29520"/>
    </physiologicalReaction>
</comment>
<keyword evidence="2 3" id="KW-0808">Transferase</keyword>
<dbReference type="GO" id="GO:0005789">
    <property type="term" value="C:endoplasmic reticulum membrane"/>
    <property type="evidence" value="ECO:0007669"/>
    <property type="project" value="UniProtKB-SubCell"/>
</dbReference>
<feature type="compositionally biased region" description="Basic and acidic residues" evidence="4">
    <location>
        <begin position="65"/>
        <end position="80"/>
    </location>
</feature>
<feature type="region of interest" description="Disordered" evidence="4">
    <location>
        <begin position="60"/>
        <end position="80"/>
    </location>
</feature>
<dbReference type="AlphaFoldDB" id="A0A0F7V1P7"/>
<feature type="domain" description="Glycosyl transferase family 1" evidence="5">
    <location>
        <begin position="371"/>
        <end position="472"/>
    </location>
</feature>
<dbReference type="PANTHER" id="PTHR45918:SF1">
    <property type="entry name" value="ALPHA-1,3_1,6-MANNOSYLTRANSFERASE ALG2"/>
    <property type="match status" value="1"/>
</dbReference>
<comment type="pathway">
    <text evidence="3">Protein modification; protein glycosylation.</text>
</comment>
<evidence type="ECO:0000256" key="1">
    <source>
        <dbReference type="ARBA" id="ARBA00022676"/>
    </source>
</evidence>
<keyword evidence="1 3" id="KW-0328">Glycosyltransferase</keyword>
<gene>
    <name evidence="6" type="ORF">BN1205_068580</name>
</gene>
<evidence type="ECO:0000256" key="2">
    <source>
        <dbReference type="ARBA" id="ARBA00022679"/>
    </source>
</evidence>
<dbReference type="PANTHER" id="PTHR45918">
    <property type="entry name" value="ALPHA-1,3/1,6-MANNOSYLTRANSFERASE ALG2"/>
    <property type="match status" value="1"/>
</dbReference>
<evidence type="ECO:0000256" key="3">
    <source>
        <dbReference type="RuleBase" id="RU367136"/>
    </source>
</evidence>
<dbReference type="EMBL" id="LN714500">
    <property type="protein sequence ID" value="CEL76394.1"/>
    <property type="molecule type" value="Genomic_DNA"/>
</dbReference>